<gene>
    <name evidence="1" type="ORF">BDY19DRAFT_963682</name>
</gene>
<reference evidence="1" key="1">
    <citation type="journal article" date="2021" name="Environ. Microbiol.">
        <title>Gene family expansions and transcriptome signatures uncover fungal adaptations to wood decay.</title>
        <authorList>
            <person name="Hage H."/>
            <person name="Miyauchi S."/>
            <person name="Viragh M."/>
            <person name="Drula E."/>
            <person name="Min B."/>
            <person name="Chaduli D."/>
            <person name="Navarro D."/>
            <person name="Favel A."/>
            <person name="Norest M."/>
            <person name="Lesage-Meessen L."/>
            <person name="Balint B."/>
            <person name="Merenyi Z."/>
            <person name="de Eugenio L."/>
            <person name="Morin E."/>
            <person name="Martinez A.T."/>
            <person name="Baldrian P."/>
            <person name="Stursova M."/>
            <person name="Martinez M.J."/>
            <person name="Novotny C."/>
            <person name="Magnuson J.K."/>
            <person name="Spatafora J.W."/>
            <person name="Maurice S."/>
            <person name="Pangilinan J."/>
            <person name="Andreopoulos W."/>
            <person name="LaButti K."/>
            <person name="Hundley H."/>
            <person name="Na H."/>
            <person name="Kuo A."/>
            <person name="Barry K."/>
            <person name="Lipzen A."/>
            <person name="Henrissat B."/>
            <person name="Riley R."/>
            <person name="Ahrendt S."/>
            <person name="Nagy L.G."/>
            <person name="Grigoriev I.V."/>
            <person name="Martin F."/>
            <person name="Rosso M.N."/>
        </authorList>
    </citation>
    <scope>NUCLEOTIDE SEQUENCE</scope>
    <source>
        <strain evidence="1">CBS 384.51</strain>
    </source>
</reference>
<accession>A0ACB8TV17</accession>
<sequence length="656" mass="71249">MSTHQGYQHADHSCSPSTLYEPVQQHDSDEEIYIEEDLDPLLLRPQEQITPARTHLIRALALLCACSLSIGSHYASYILGPLKSRLSREMGTDNTEFSLLISAFSLNSTWTPLVGGVLASRFGTTFTSILATGVVFLGQLFLLVGNLSGSVRMMAFGMFVFGLGVSPLAVVQETIIVRFFKSHGLGVSLALGLVAGKGASFVAARTSYPLAEYFGPHAPFYAATALSGISFCVNLVYLSASKWLVRGAGAELEASELHEEAAHQQAEHVRSGSLHNLSEAEALKEVAKRRIVNLRDITKLGDIFWAYIGLNVLCGSIWSPFTHLCANIIERRYKLGEADASTKASYLLAGSVILYPVTGYIVDALKRHHIVVRLFTLSSCLTLLCFVWLVLPPQATGTPIPAIFSFALGHGFSPLLLVVLVPEIVASKYVSTTLGAHKALEQTGSTIFQTLAGLSLDIKSKKHAEKFASANGDERDIQFLLNIFLLLNALQLSAIVGLARLDRRQKQAGVRLSSSLLPSIAEVAGGESSAIDGPNQNLKEPVDEWQEHDTSLSPELRHGTIRNIHSINYPTGSRSTSHVSESSIPLLAESHSGSARTSRYLIDTSSNSRVVRTKKEVKRGEFFALVSGCAIAFAWVLFMGVALVRLRSKEERGIKM</sequence>
<proteinExistence type="predicted"/>
<evidence type="ECO:0000313" key="2">
    <source>
        <dbReference type="Proteomes" id="UP001055072"/>
    </source>
</evidence>
<keyword evidence="2" id="KW-1185">Reference proteome</keyword>
<dbReference type="EMBL" id="MU274927">
    <property type="protein sequence ID" value="KAI0085917.1"/>
    <property type="molecule type" value="Genomic_DNA"/>
</dbReference>
<name>A0ACB8TV17_9APHY</name>
<dbReference type="Proteomes" id="UP001055072">
    <property type="component" value="Unassembled WGS sequence"/>
</dbReference>
<organism evidence="1 2">
    <name type="scientific">Irpex rosettiformis</name>
    <dbReference type="NCBI Taxonomy" id="378272"/>
    <lineage>
        <taxon>Eukaryota</taxon>
        <taxon>Fungi</taxon>
        <taxon>Dikarya</taxon>
        <taxon>Basidiomycota</taxon>
        <taxon>Agaricomycotina</taxon>
        <taxon>Agaricomycetes</taxon>
        <taxon>Polyporales</taxon>
        <taxon>Irpicaceae</taxon>
        <taxon>Irpex</taxon>
    </lineage>
</organism>
<comment type="caution">
    <text evidence="1">The sequence shown here is derived from an EMBL/GenBank/DDBJ whole genome shotgun (WGS) entry which is preliminary data.</text>
</comment>
<evidence type="ECO:0000313" key="1">
    <source>
        <dbReference type="EMBL" id="KAI0085917.1"/>
    </source>
</evidence>
<protein>
    <submittedName>
        <fullName evidence="1">MFS general substrate transporter</fullName>
    </submittedName>
</protein>